<evidence type="ECO:0000313" key="11">
    <source>
        <dbReference type="EnsemblMetazoa" id="G14097.4:cds"/>
    </source>
</evidence>
<comment type="subunit">
    <text evidence="8">Component of the Mediator complex.</text>
</comment>
<keyword evidence="5 8" id="KW-0804">Transcription</keyword>
<dbReference type="PANTHER" id="PTHR13208:SF2">
    <property type="entry name" value="MEDIATOR OF RNA POLYMERASE II TRANSCRIPTION SUBUNIT 4"/>
    <property type="match status" value="1"/>
</dbReference>
<evidence type="ECO:0000313" key="12">
    <source>
        <dbReference type="Proteomes" id="UP000005408"/>
    </source>
</evidence>
<evidence type="ECO:0000256" key="5">
    <source>
        <dbReference type="ARBA" id="ARBA00023163"/>
    </source>
</evidence>
<dbReference type="EnsemblMetazoa" id="G14097.4">
    <property type="protein sequence ID" value="G14097.4:cds"/>
    <property type="gene ID" value="G14097"/>
</dbReference>
<dbReference type="PANTHER" id="PTHR13208">
    <property type="entry name" value="MEDIATOR OF RNA POLYMERASE II TRANSCRIPTION SUBUNIT 4"/>
    <property type="match status" value="1"/>
</dbReference>
<feature type="compositionally biased region" description="Polar residues" evidence="10">
    <location>
        <begin position="194"/>
        <end position="225"/>
    </location>
</feature>
<dbReference type="GO" id="GO:0070847">
    <property type="term" value="C:core mediator complex"/>
    <property type="evidence" value="ECO:0007669"/>
    <property type="project" value="TreeGrafter"/>
</dbReference>
<keyword evidence="9" id="KW-0175">Coiled coil</keyword>
<comment type="function">
    <text evidence="8">Component of the Mediator complex, a coactivator involved in the regulated transcription of nearly all RNA polymerase II-dependent genes. Mediator functions as a bridge to convey information from gene-specific regulatory proteins to the basal RNA polymerase II transcription machinery. Mediator is recruited to promoters by direct interactions with regulatory proteins and serves as a scaffold for the assembly of a functional preinitiation complex with RNA polymerase II and the general transcription factors.</text>
</comment>
<evidence type="ECO:0000256" key="6">
    <source>
        <dbReference type="ARBA" id="ARBA00023242"/>
    </source>
</evidence>
<dbReference type="GO" id="GO:0006357">
    <property type="term" value="P:regulation of transcription by RNA polymerase II"/>
    <property type="evidence" value="ECO:0007669"/>
    <property type="project" value="InterPro"/>
</dbReference>
<evidence type="ECO:0000256" key="1">
    <source>
        <dbReference type="ARBA" id="ARBA00004123"/>
    </source>
</evidence>
<feature type="compositionally biased region" description="Low complexity" evidence="10">
    <location>
        <begin position="259"/>
        <end position="271"/>
    </location>
</feature>
<comment type="similarity">
    <text evidence="2 8">Belongs to the Mediator complex subunit 4 family.</text>
</comment>
<organism evidence="11 12">
    <name type="scientific">Magallana gigas</name>
    <name type="common">Pacific oyster</name>
    <name type="synonym">Crassostrea gigas</name>
    <dbReference type="NCBI Taxonomy" id="29159"/>
    <lineage>
        <taxon>Eukaryota</taxon>
        <taxon>Metazoa</taxon>
        <taxon>Spiralia</taxon>
        <taxon>Lophotrochozoa</taxon>
        <taxon>Mollusca</taxon>
        <taxon>Bivalvia</taxon>
        <taxon>Autobranchia</taxon>
        <taxon>Pteriomorphia</taxon>
        <taxon>Ostreida</taxon>
        <taxon>Ostreoidea</taxon>
        <taxon>Ostreidae</taxon>
        <taxon>Magallana</taxon>
    </lineage>
</organism>
<keyword evidence="8" id="KW-0010">Activator</keyword>
<feature type="coiled-coil region" evidence="9">
    <location>
        <begin position="89"/>
        <end position="116"/>
    </location>
</feature>
<evidence type="ECO:0000256" key="2">
    <source>
        <dbReference type="ARBA" id="ARBA00009626"/>
    </source>
</evidence>
<sequence>MTIQISSQNEFNSYVSTHLFFLFSNLTEIFPSNVISFRELFEVAATPKSQQKPDAMDSITLVELVTMKDKEIKETLKLAAEQAEIQKTIDELRTEVDKRDAEIKHLQKNLKEAETILSTAIYQAKQKLTAINQANNRKISSEELIKFAHRISASNAVASPPTWMPGDPRRPYPTDFEMRLGFLGKVGDLPLNTPVLQSQGSYGEPMSSNRNTAQTEGTPTSSSAGWHSELGLGASGGNSQILADFKGPKTESEDVGFMSSDSSSSSLSSDE</sequence>
<dbReference type="Pfam" id="PF10018">
    <property type="entry name" value="Med4"/>
    <property type="match status" value="1"/>
</dbReference>
<feature type="region of interest" description="Disordered" evidence="10">
    <location>
        <begin position="194"/>
        <end position="271"/>
    </location>
</feature>
<reference evidence="11" key="1">
    <citation type="submission" date="2022-08" db="UniProtKB">
        <authorList>
            <consortium name="EnsemblMetazoa"/>
        </authorList>
    </citation>
    <scope>IDENTIFICATION</scope>
    <source>
        <strain evidence="11">05x7-T-G4-1.051#20</strain>
    </source>
</reference>
<protein>
    <recommendedName>
        <fullName evidence="3 8">Mediator of RNA polymerase II transcription subunit 4</fullName>
    </recommendedName>
    <alternativeName>
        <fullName evidence="7 8">Mediator complex subunit 4</fullName>
    </alternativeName>
</protein>
<dbReference type="InterPro" id="IPR019258">
    <property type="entry name" value="Mediator_Med4"/>
</dbReference>
<evidence type="ECO:0000256" key="7">
    <source>
        <dbReference type="ARBA" id="ARBA00031257"/>
    </source>
</evidence>
<evidence type="ECO:0000256" key="4">
    <source>
        <dbReference type="ARBA" id="ARBA00023015"/>
    </source>
</evidence>
<evidence type="ECO:0000256" key="3">
    <source>
        <dbReference type="ARBA" id="ARBA00020629"/>
    </source>
</evidence>
<dbReference type="Proteomes" id="UP000005408">
    <property type="component" value="Unassembled WGS sequence"/>
</dbReference>
<keyword evidence="4 8" id="KW-0805">Transcription regulation</keyword>
<keyword evidence="6 8" id="KW-0539">Nucleus</keyword>
<evidence type="ECO:0000256" key="9">
    <source>
        <dbReference type="SAM" id="Coils"/>
    </source>
</evidence>
<comment type="subcellular location">
    <subcellularLocation>
        <location evidence="1 8">Nucleus</location>
    </subcellularLocation>
</comment>
<dbReference type="GO" id="GO:0003712">
    <property type="term" value="F:transcription coregulator activity"/>
    <property type="evidence" value="ECO:0007669"/>
    <property type="project" value="InterPro"/>
</dbReference>
<dbReference type="AlphaFoldDB" id="A0A8W8IIB7"/>
<keyword evidence="12" id="KW-1185">Reference proteome</keyword>
<name>A0A8W8IIB7_MAGGI</name>
<dbReference type="GO" id="GO:0016592">
    <property type="term" value="C:mediator complex"/>
    <property type="evidence" value="ECO:0007669"/>
    <property type="project" value="InterPro"/>
</dbReference>
<evidence type="ECO:0000256" key="8">
    <source>
        <dbReference type="RuleBase" id="RU364141"/>
    </source>
</evidence>
<accession>A0A8W8IIB7</accession>
<proteinExistence type="inferred from homology"/>
<evidence type="ECO:0000256" key="10">
    <source>
        <dbReference type="SAM" id="MobiDB-lite"/>
    </source>
</evidence>
<gene>
    <name evidence="8" type="primary">MED4</name>
</gene>